<name>A0A1I4R4R3_9RHOB</name>
<dbReference type="RefSeq" id="WP_242654831.1">
    <property type="nucleotide sequence ID" value="NZ_FOTQ01000007.1"/>
</dbReference>
<evidence type="ECO:0000313" key="1">
    <source>
        <dbReference type="EMBL" id="SFM46976.1"/>
    </source>
</evidence>
<dbReference type="EMBL" id="FOTQ01000007">
    <property type="protein sequence ID" value="SFM46976.1"/>
    <property type="molecule type" value="Genomic_DNA"/>
</dbReference>
<evidence type="ECO:0000313" key="2">
    <source>
        <dbReference type="Proteomes" id="UP000199144"/>
    </source>
</evidence>
<dbReference type="InterPro" id="IPR014917">
    <property type="entry name" value="DUF1800"/>
</dbReference>
<reference evidence="1 2" key="1">
    <citation type="submission" date="2016-10" db="EMBL/GenBank/DDBJ databases">
        <authorList>
            <person name="de Groot N.N."/>
        </authorList>
    </citation>
    <scope>NUCLEOTIDE SEQUENCE [LARGE SCALE GENOMIC DNA]</scope>
    <source>
        <strain evidence="1 2">DSM 15283</strain>
    </source>
</reference>
<protein>
    <submittedName>
        <fullName evidence="1">Uncharacterized conserved protein, DUF1800 family</fullName>
    </submittedName>
</protein>
<dbReference type="STRING" id="254406.SAMN04488042_107249"/>
<dbReference type="Pfam" id="PF08811">
    <property type="entry name" value="DUF1800"/>
    <property type="match status" value="1"/>
</dbReference>
<dbReference type="AlphaFoldDB" id="A0A1I4R4R3"/>
<keyword evidence="2" id="KW-1185">Reference proteome</keyword>
<accession>A0A1I4R4R3</accession>
<dbReference type="Proteomes" id="UP000199144">
    <property type="component" value="Unassembled WGS sequence"/>
</dbReference>
<gene>
    <name evidence="1" type="ORF">SAMN04488042_107249</name>
</gene>
<organism evidence="1 2">
    <name type="scientific">Shimia aestuarii</name>
    <dbReference type="NCBI Taxonomy" id="254406"/>
    <lineage>
        <taxon>Bacteria</taxon>
        <taxon>Pseudomonadati</taxon>
        <taxon>Pseudomonadota</taxon>
        <taxon>Alphaproteobacteria</taxon>
        <taxon>Rhodobacterales</taxon>
        <taxon>Roseobacteraceae</taxon>
    </lineage>
</organism>
<sequence>MFDPIMAETRFGCGLSALVAAPSSVEQMLVGLKGQDRAAQAFPIPSFEDLSAEGLAYAELLKELRRTRKAGGDGREIDRELRLMFRERIRLQIEWTWQALLRCTWSEDGFRERLAEFWFDHFSATGKNREFKKLVFPYMETAIRPHLSGRMEDLLTAVVTHPMMLHFLDQSASVGPNSAFAKKRSEKKVLRGLNENLAREVLELHTLGVEGPYTQEDVRQLAELLTGLVATRSRRTEFRNARSEPGAETVLGRSYGGDAGSINDIHAVLRDLARHPSTAAHLSWKLARHFVSDTPDPGLVKAMTDTYLETDGALAAVYETMLRHEASWRDSGAQGNAKRPFTFVASSMRALGVRAERTREIAPGRARQIVLTPMSLMGQPRETPPGPQGWPEEDTHWVTPQGVAARLQWAMSAPSLLSDPLPDPREFVVQALGPRAPAEVVFAAKAAEDRRIGTALVLMSPAFQRH</sequence>
<proteinExistence type="predicted"/>